<comment type="similarity">
    <text evidence="5">Belongs to the PPP phosphatase family. PP-4 (PP-X) subfamily.</text>
</comment>
<dbReference type="FunFam" id="3.60.21.10:FF:000005">
    <property type="entry name" value="Serine/threonine-protein phosphatase"/>
    <property type="match status" value="1"/>
</dbReference>
<dbReference type="SUPFAM" id="SSF56300">
    <property type="entry name" value="Metallo-dependent phosphatases"/>
    <property type="match status" value="1"/>
</dbReference>
<dbReference type="AlphaFoldDB" id="A0A7S2PT24"/>
<dbReference type="SMART" id="SM00156">
    <property type="entry name" value="PP2Ac"/>
    <property type="match status" value="1"/>
</dbReference>
<evidence type="ECO:0000256" key="6">
    <source>
        <dbReference type="RuleBase" id="RU004273"/>
    </source>
</evidence>
<dbReference type="CDD" id="cd07415">
    <property type="entry name" value="MPP_PP2A_PP4_PP6"/>
    <property type="match status" value="1"/>
</dbReference>
<dbReference type="PRINTS" id="PR00114">
    <property type="entry name" value="STPHPHTASE"/>
</dbReference>
<comment type="catalytic activity">
    <reaction evidence="6">
        <text>O-phospho-L-threonyl-[protein] + H2O = L-threonyl-[protein] + phosphate</text>
        <dbReference type="Rhea" id="RHEA:47004"/>
        <dbReference type="Rhea" id="RHEA-COMP:11060"/>
        <dbReference type="Rhea" id="RHEA-COMP:11605"/>
        <dbReference type="ChEBI" id="CHEBI:15377"/>
        <dbReference type="ChEBI" id="CHEBI:30013"/>
        <dbReference type="ChEBI" id="CHEBI:43474"/>
        <dbReference type="ChEBI" id="CHEBI:61977"/>
        <dbReference type="EC" id="3.1.3.16"/>
    </reaction>
</comment>
<dbReference type="EMBL" id="HBGY01034327">
    <property type="protein sequence ID" value="CAD9615877.1"/>
    <property type="molecule type" value="Transcribed_RNA"/>
</dbReference>
<reference evidence="8" key="1">
    <citation type="submission" date="2021-01" db="EMBL/GenBank/DDBJ databases">
        <authorList>
            <person name="Corre E."/>
            <person name="Pelletier E."/>
            <person name="Niang G."/>
            <person name="Scheremetjew M."/>
            <person name="Finn R."/>
            <person name="Kale V."/>
            <person name="Holt S."/>
            <person name="Cochrane G."/>
            <person name="Meng A."/>
            <person name="Brown T."/>
            <person name="Cohen L."/>
        </authorList>
    </citation>
    <scope>NUCLEOTIDE SEQUENCE</scope>
    <source>
        <strain evidence="8">B650</strain>
    </source>
</reference>
<evidence type="ECO:0000256" key="1">
    <source>
        <dbReference type="ARBA" id="ARBA00022723"/>
    </source>
</evidence>
<dbReference type="InterPro" id="IPR029052">
    <property type="entry name" value="Metallo-depent_PP-like"/>
</dbReference>
<protein>
    <recommendedName>
        <fullName evidence="6">Serine/threonine-protein phosphatase</fullName>
        <ecNumber evidence="6">3.1.3.16</ecNumber>
    </recommendedName>
</protein>
<evidence type="ECO:0000313" key="8">
    <source>
        <dbReference type="EMBL" id="CAD9615877.1"/>
    </source>
</evidence>
<proteinExistence type="inferred from homology"/>
<evidence type="ECO:0000259" key="7">
    <source>
        <dbReference type="PROSITE" id="PS00125"/>
    </source>
</evidence>
<organism evidence="8">
    <name type="scientific">Leptocylindrus danicus</name>
    <dbReference type="NCBI Taxonomy" id="163516"/>
    <lineage>
        <taxon>Eukaryota</taxon>
        <taxon>Sar</taxon>
        <taxon>Stramenopiles</taxon>
        <taxon>Ochrophyta</taxon>
        <taxon>Bacillariophyta</taxon>
        <taxon>Coscinodiscophyceae</taxon>
        <taxon>Chaetocerotophycidae</taxon>
        <taxon>Leptocylindrales</taxon>
        <taxon>Leptocylindraceae</taxon>
        <taxon>Leptocylindrus</taxon>
    </lineage>
</organism>
<name>A0A7S2PT24_9STRA</name>
<dbReference type="EC" id="3.1.3.16" evidence="6"/>
<dbReference type="GO" id="GO:0004722">
    <property type="term" value="F:protein serine/threonine phosphatase activity"/>
    <property type="evidence" value="ECO:0007669"/>
    <property type="project" value="UniProtKB-EC"/>
</dbReference>
<dbReference type="InterPro" id="IPR006186">
    <property type="entry name" value="Ser/Thr-sp_prot-phosphatase"/>
</dbReference>
<keyword evidence="1" id="KW-0479">Metal-binding</keyword>
<dbReference type="PROSITE" id="PS00125">
    <property type="entry name" value="SER_THR_PHOSPHATASE"/>
    <property type="match status" value="1"/>
</dbReference>
<dbReference type="Gene3D" id="3.60.21.10">
    <property type="match status" value="1"/>
</dbReference>
<keyword evidence="4" id="KW-0464">Manganese</keyword>
<evidence type="ECO:0000256" key="2">
    <source>
        <dbReference type="ARBA" id="ARBA00022801"/>
    </source>
</evidence>
<dbReference type="InterPro" id="IPR047129">
    <property type="entry name" value="PPA2-like"/>
</dbReference>
<dbReference type="GO" id="GO:0046872">
    <property type="term" value="F:metal ion binding"/>
    <property type="evidence" value="ECO:0007669"/>
    <property type="project" value="UniProtKB-KW"/>
</dbReference>
<evidence type="ECO:0000256" key="5">
    <source>
        <dbReference type="ARBA" id="ARBA00038328"/>
    </source>
</evidence>
<evidence type="ECO:0000256" key="4">
    <source>
        <dbReference type="ARBA" id="ARBA00023211"/>
    </source>
</evidence>
<evidence type="ECO:0000256" key="3">
    <source>
        <dbReference type="ARBA" id="ARBA00022912"/>
    </source>
</evidence>
<dbReference type="InterPro" id="IPR004843">
    <property type="entry name" value="Calcineurin-like_PHP"/>
</dbReference>
<sequence length="316" mass="35573">MTTLSPADIDGYIATLSNKEGGECIPERGMKQLCSHVSQLLMEENNVQPVRSPVTIVGDLHGQFYDLLNMINVVGGPPPETNYIFLGDFVDRGYNSVETLSLLLCLKAKYPQCITLLRGNHESRQITQVYGFYDECLRKYGNASVWRHCVAAFDCFNLSAIIDGKILCVHGGLSPVIRTIDQIRAIDRQQEIPHEGAYCDLVWSDPEEISEPWQVSPRGAGYLFGAAVTDEFCQVNDLSLIARAHQLVMEGKKYHFDEKLVTVWSAPNYCYRCGNVASILQIGEDLEQEFKYFNETEYSVHGPKGEERAQLVPYFL</sequence>
<keyword evidence="2 6" id="KW-0378">Hydrolase</keyword>
<dbReference type="PANTHER" id="PTHR45619">
    <property type="entry name" value="SERINE/THREONINE-PROTEIN PHOSPHATASE PP2A-RELATED"/>
    <property type="match status" value="1"/>
</dbReference>
<gene>
    <name evidence="8" type="ORF">LDAN0321_LOCUS21586</name>
</gene>
<feature type="domain" description="Serine/threonine specific protein phosphatases" evidence="7">
    <location>
        <begin position="117"/>
        <end position="122"/>
    </location>
</feature>
<keyword evidence="3" id="KW-0904">Protein phosphatase</keyword>
<accession>A0A7S2PT24</accession>
<dbReference type="Pfam" id="PF00149">
    <property type="entry name" value="Metallophos"/>
    <property type="match status" value="1"/>
</dbReference>